<dbReference type="SUPFAM" id="SSF53448">
    <property type="entry name" value="Nucleotide-diphospho-sugar transferases"/>
    <property type="match status" value="1"/>
</dbReference>
<dbReference type="CDD" id="cd06439">
    <property type="entry name" value="CESA_like_1"/>
    <property type="match status" value="1"/>
</dbReference>
<dbReference type="PATRIC" id="fig|926562.3.peg.3409"/>
<dbReference type="PANTHER" id="PTHR43630:SF1">
    <property type="entry name" value="POLY-BETA-1,6-N-ACETYL-D-GLUCOSAMINE SYNTHASE"/>
    <property type="match status" value="1"/>
</dbReference>
<dbReference type="PANTHER" id="PTHR43630">
    <property type="entry name" value="POLY-BETA-1,6-N-ACETYL-D-GLUCOSAMINE SYNTHASE"/>
    <property type="match status" value="1"/>
</dbReference>
<evidence type="ECO:0000313" key="7">
    <source>
        <dbReference type="Proteomes" id="UP000005631"/>
    </source>
</evidence>
<proteinExistence type="inferred from homology"/>
<evidence type="ECO:0000256" key="1">
    <source>
        <dbReference type="ARBA" id="ARBA00006739"/>
    </source>
</evidence>
<keyword evidence="4" id="KW-1133">Transmembrane helix</keyword>
<gene>
    <name evidence="6" type="ordered locus">Oweho_3388</name>
</gene>
<dbReference type="RefSeq" id="WP_014203685.1">
    <property type="nucleotide sequence ID" value="NC_016599.1"/>
</dbReference>
<keyword evidence="2" id="KW-0328">Glycosyltransferase</keyword>
<feature type="transmembrane region" description="Helical" evidence="4">
    <location>
        <begin position="7"/>
        <end position="31"/>
    </location>
</feature>
<keyword evidence="7" id="KW-1185">Reference proteome</keyword>
<feature type="transmembrane region" description="Helical" evidence="4">
    <location>
        <begin position="297"/>
        <end position="318"/>
    </location>
</feature>
<dbReference type="EMBL" id="CP003156">
    <property type="protein sequence ID" value="AEV34338.1"/>
    <property type="molecule type" value="Genomic_DNA"/>
</dbReference>
<evidence type="ECO:0000259" key="5">
    <source>
        <dbReference type="Pfam" id="PF00535"/>
    </source>
</evidence>
<sequence>MNLSVEIILWVLILLVFYTYIGYGVVLYFIILIKRKLGKRSEYLEFYEPKVTLVIPCFNEEEYITEKALDSLSLDYPKSKLTILFVTDGSTDRSFEILKKIEGIEVIHEEKRGGKSAAENRAMKFVKTPVVIFCDANTMLNKACIREIVKHYKNEDVGGVAGEKRISRESQSNVSGAGEGMYWRYESWLKRLDSELYSVVGAAGELISFRSHLVEDLEEDTILDDFVQSLRVCEKGYKIVYEPKAYAVETGSENVTEELKRKIRIAAGGWQAIFRLTSLLNPFNNVILTFQYISHRVLRWSITAFALPVILVLNIIAVMGAAGVVYSVMLFAQLLFYSMAMVGWLFEAKKVRVKALFVPYYFTIMNYAVFAGALRWANGSQKSMWEKSTRMKKARGT</sequence>
<feature type="domain" description="Glycosyltransferase 2-like" evidence="5">
    <location>
        <begin position="53"/>
        <end position="177"/>
    </location>
</feature>
<keyword evidence="3 6" id="KW-0808">Transferase</keyword>
<accession>G8R5M2</accession>
<dbReference type="AlphaFoldDB" id="G8R5M2"/>
<evidence type="ECO:0000256" key="4">
    <source>
        <dbReference type="SAM" id="Phobius"/>
    </source>
</evidence>
<feature type="transmembrane region" description="Helical" evidence="4">
    <location>
        <begin position="358"/>
        <end position="377"/>
    </location>
</feature>
<reference evidence="6 7" key="1">
    <citation type="journal article" date="2012" name="Stand. Genomic Sci.">
        <title>Genome sequence of the orange-pigmented seawater bacterium Owenweeksia hongkongensis type strain (UST20020801(T)).</title>
        <authorList>
            <person name="Riedel T."/>
            <person name="Held B."/>
            <person name="Nolan M."/>
            <person name="Lucas S."/>
            <person name="Lapidus A."/>
            <person name="Tice H."/>
            <person name="Del Rio T.G."/>
            <person name="Cheng J.F."/>
            <person name="Han C."/>
            <person name="Tapia R."/>
            <person name="Goodwin L.A."/>
            <person name="Pitluck S."/>
            <person name="Liolios K."/>
            <person name="Mavromatis K."/>
            <person name="Pagani I."/>
            <person name="Ivanova N."/>
            <person name="Mikhailova N."/>
            <person name="Pati A."/>
            <person name="Chen A."/>
            <person name="Palaniappan K."/>
            <person name="Rohde M."/>
            <person name="Tindall B.J."/>
            <person name="Detter J.C."/>
            <person name="Goker M."/>
            <person name="Woyke T."/>
            <person name="Bristow J."/>
            <person name="Eisen J.A."/>
            <person name="Markowitz V."/>
            <person name="Hugenholtz P."/>
            <person name="Klenk H.P."/>
            <person name="Kyrpides N.C."/>
        </authorList>
    </citation>
    <scope>NUCLEOTIDE SEQUENCE</scope>
    <source>
        <strain evidence="7">DSM 17368 / JCM 12287 / NRRL B-23963</strain>
    </source>
</reference>
<protein>
    <submittedName>
        <fullName evidence="6">Glycosyl transferase</fullName>
    </submittedName>
</protein>
<keyword evidence="4" id="KW-0812">Transmembrane</keyword>
<dbReference type="HOGENOM" id="CLU_046109_0_0_10"/>
<keyword evidence="4" id="KW-0472">Membrane</keyword>
<evidence type="ECO:0000313" key="6">
    <source>
        <dbReference type="EMBL" id="AEV34338.1"/>
    </source>
</evidence>
<dbReference type="InterPro" id="IPR001173">
    <property type="entry name" value="Glyco_trans_2-like"/>
</dbReference>
<dbReference type="STRING" id="926562.Oweho_3388"/>
<organism evidence="6 7">
    <name type="scientific">Owenweeksia hongkongensis (strain DSM 17368 / CIP 108786 / JCM 12287 / NRRL B-23963 / UST20020801)</name>
    <dbReference type="NCBI Taxonomy" id="926562"/>
    <lineage>
        <taxon>Bacteria</taxon>
        <taxon>Pseudomonadati</taxon>
        <taxon>Bacteroidota</taxon>
        <taxon>Flavobacteriia</taxon>
        <taxon>Flavobacteriales</taxon>
        <taxon>Owenweeksiaceae</taxon>
        <taxon>Owenweeksia</taxon>
    </lineage>
</organism>
<dbReference type="Proteomes" id="UP000005631">
    <property type="component" value="Chromosome"/>
</dbReference>
<dbReference type="Gene3D" id="3.90.550.10">
    <property type="entry name" value="Spore Coat Polysaccharide Biosynthesis Protein SpsA, Chain A"/>
    <property type="match status" value="1"/>
</dbReference>
<dbReference type="KEGG" id="oho:Oweho_3388"/>
<dbReference type="OrthoDB" id="9766971at2"/>
<comment type="similarity">
    <text evidence="1">Belongs to the glycosyltransferase 2 family.</text>
</comment>
<dbReference type="InterPro" id="IPR029044">
    <property type="entry name" value="Nucleotide-diphossugar_trans"/>
</dbReference>
<dbReference type="eggNOG" id="COG1215">
    <property type="taxonomic scope" value="Bacteria"/>
</dbReference>
<dbReference type="GO" id="GO:0016757">
    <property type="term" value="F:glycosyltransferase activity"/>
    <property type="evidence" value="ECO:0007669"/>
    <property type="project" value="UniProtKB-KW"/>
</dbReference>
<name>G8R5M2_OWEHD</name>
<evidence type="ECO:0000256" key="3">
    <source>
        <dbReference type="ARBA" id="ARBA00022679"/>
    </source>
</evidence>
<feature type="transmembrane region" description="Helical" evidence="4">
    <location>
        <begin position="324"/>
        <end position="346"/>
    </location>
</feature>
<evidence type="ECO:0000256" key="2">
    <source>
        <dbReference type="ARBA" id="ARBA00022676"/>
    </source>
</evidence>
<dbReference type="Pfam" id="PF00535">
    <property type="entry name" value="Glycos_transf_2"/>
    <property type="match status" value="1"/>
</dbReference>